<name>A0A3D2SL98_9GAMM</name>
<dbReference type="Proteomes" id="UP000263596">
    <property type="component" value="Unassembled WGS sequence"/>
</dbReference>
<dbReference type="InterPro" id="IPR002577">
    <property type="entry name" value="HTH_HxlR"/>
</dbReference>
<dbReference type="InterPro" id="IPR036388">
    <property type="entry name" value="WH-like_DNA-bd_sf"/>
</dbReference>
<dbReference type="PROSITE" id="PS51118">
    <property type="entry name" value="HTH_HXLR"/>
    <property type="match status" value="1"/>
</dbReference>
<proteinExistence type="predicted"/>
<sequence length="161" mass="18776">MKWDDIGEQPCSIARTLSIMGDRWTMLILRNCFLGTRRFDDFQSHLGVTRHVLSERLKRLVEHDILVKTPYVDRQERFEYRLTEKGMELYPVLLSMANWADKWMDDGAGAPMLYHHKNCGKIFKPILTCSECGEEIQAKQVLAKPSPLYVAYLRQAQKKKA</sequence>
<dbReference type="GO" id="GO:0003677">
    <property type="term" value="F:DNA binding"/>
    <property type="evidence" value="ECO:0007669"/>
    <property type="project" value="UniProtKB-KW"/>
</dbReference>
<evidence type="ECO:0000256" key="2">
    <source>
        <dbReference type="ARBA" id="ARBA00023125"/>
    </source>
</evidence>
<keyword evidence="2" id="KW-0238">DNA-binding</keyword>
<dbReference type="PANTHER" id="PTHR33204">
    <property type="entry name" value="TRANSCRIPTIONAL REGULATOR, MARR FAMILY"/>
    <property type="match status" value="1"/>
</dbReference>
<dbReference type="PANTHER" id="PTHR33204:SF36">
    <property type="entry name" value="TRANSCRIPTIONAL REGULATORY PROTEIN"/>
    <property type="match status" value="1"/>
</dbReference>
<dbReference type="SUPFAM" id="SSF46785">
    <property type="entry name" value="Winged helix' DNA-binding domain"/>
    <property type="match status" value="1"/>
</dbReference>
<evidence type="ECO:0000259" key="4">
    <source>
        <dbReference type="PROSITE" id="PS51118"/>
    </source>
</evidence>
<dbReference type="Pfam" id="PF01638">
    <property type="entry name" value="HxlR"/>
    <property type="match status" value="1"/>
</dbReference>
<accession>A0A3D2SL98</accession>
<dbReference type="InterPro" id="IPR036390">
    <property type="entry name" value="WH_DNA-bd_sf"/>
</dbReference>
<dbReference type="AlphaFoldDB" id="A0A3D2SL98"/>
<evidence type="ECO:0000313" key="5">
    <source>
        <dbReference type="EMBL" id="HCK30229.1"/>
    </source>
</evidence>
<organism evidence="5 6">
    <name type="scientific">Acinetobacter ursingii</name>
    <dbReference type="NCBI Taxonomy" id="108980"/>
    <lineage>
        <taxon>Bacteria</taxon>
        <taxon>Pseudomonadati</taxon>
        <taxon>Pseudomonadota</taxon>
        <taxon>Gammaproteobacteria</taxon>
        <taxon>Moraxellales</taxon>
        <taxon>Moraxellaceae</taxon>
        <taxon>Acinetobacter</taxon>
    </lineage>
</organism>
<dbReference type="Gene3D" id="1.10.10.10">
    <property type="entry name" value="Winged helix-like DNA-binding domain superfamily/Winged helix DNA-binding domain"/>
    <property type="match status" value="1"/>
</dbReference>
<gene>
    <name evidence="5" type="ORF">DHW29_08580</name>
</gene>
<protein>
    <submittedName>
        <fullName evidence="5">Transcriptional regulator</fullName>
    </submittedName>
</protein>
<comment type="caution">
    <text evidence="5">The sequence shown here is derived from an EMBL/GenBank/DDBJ whole genome shotgun (WGS) entry which is preliminary data.</text>
</comment>
<keyword evidence="1" id="KW-0805">Transcription regulation</keyword>
<feature type="domain" description="HTH hxlR-type" evidence="4">
    <location>
        <begin position="11"/>
        <end position="108"/>
    </location>
</feature>
<evidence type="ECO:0000256" key="3">
    <source>
        <dbReference type="ARBA" id="ARBA00023163"/>
    </source>
</evidence>
<evidence type="ECO:0000313" key="6">
    <source>
        <dbReference type="Proteomes" id="UP000263596"/>
    </source>
</evidence>
<dbReference type="RefSeq" id="WP_049174234.1">
    <property type="nucleotide sequence ID" value="NZ_BKFK01000001.1"/>
</dbReference>
<reference evidence="5 6" key="1">
    <citation type="journal article" date="2018" name="Nat. Biotechnol.">
        <title>A standardized bacterial taxonomy based on genome phylogeny substantially revises the tree of life.</title>
        <authorList>
            <person name="Parks D.H."/>
            <person name="Chuvochina M."/>
            <person name="Waite D.W."/>
            <person name="Rinke C."/>
            <person name="Skarshewski A."/>
            <person name="Chaumeil P.A."/>
            <person name="Hugenholtz P."/>
        </authorList>
    </citation>
    <scope>NUCLEOTIDE SEQUENCE [LARGE SCALE GENOMIC DNA]</scope>
    <source>
        <strain evidence="5">UBA9669</strain>
    </source>
</reference>
<keyword evidence="3" id="KW-0804">Transcription</keyword>
<evidence type="ECO:0000256" key="1">
    <source>
        <dbReference type="ARBA" id="ARBA00023015"/>
    </source>
</evidence>
<dbReference type="EMBL" id="DPVE01000150">
    <property type="protein sequence ID" value="HCK30229.1"/>
    <property type="molecule type" value="Genomic_DNA"/>
</dbReference>